<feature type="region of interest" description="Disordered" evidence="6">
    <location>
        <begin position="133"/>
        <end position="155"/>
    </location>
</feature>
<evidence type="ECO:0000313" key="8">
    <source>
        <dbReference type="EMBL" id="KAK0464630.1"/>
    </source>
</evidence>
<dbReference type="InterPro" id="IPR051947">
    <property type="entry name" value="Sentrin-specific_protease"/>
</dbReference>
<feature type="region of interest" description="Disordered" evidence="6">
    <location>
        <begin position="1030"/>
        <end position="1057"/>
    </location>
</feature>
<keyword evidence="3" id="KW-0645">Protease</keyword>
<organism evidence="8 9">
    <name type="scientific">Armillaria tabescens</name>
    <name type="common">Ringless honey mushroom</name>
    <name type="synonym">Agaricus tabescens</name>
    <dbReference type="NCBI Taxonomy" id="1929756"/>
    <lineage>
        <taxon>Eukaryota</taxon>
        <taxon>Fungi</taxon>
        <taxon>Dikarya</taxon>
        <taxon>Basidiomycota</taxon>
        <taxon>Agaricomycotina</taxon>
        <taxon>Agaricomycetes</taxon>
        <taxon>Agaricomycetidae</taxon>
        <taxon>Agaricales</taxon>
        <taxon>Marasmiineae</taxon>
        <taxon>Physalacriaceae</taxon>
        <taxon>Desarmillaria</taxon>
    </lineage>
</organism>
<dbReference type="GO" id="GO:0005634">
    <property type="term" value="C:nucleus"/>
    <property type="evidence" value="ECO:0007669"/>
    <property type="project" value="TreeGrafter"/>
</dbReference>
<evidence type="ECO:0000256" key="5">
    <source>
        <dbReference type="ARBA" id="ARBA00022801"/>
    </source>
</evidence>
<feature type="compositionally biased region" description="Basic residues" evidence="6">
    <location>
        <begin position="842"/>
        <end position="854"/>
    </location>
</feature>
<evidence type="ECO:0000256" key="2">
    <source>
        <dbReference type="ARBA" id="ARBA00022553"/>
    </source>
</evidence>
<evidence type="ECO:0000256" key="4">
    <source>
        <dbReference type="ARBA" id="ARBA00022786"/>
    </source>
</evidence>
<dbReference type="InterPro" id="IPR003653">
    <property type="entry name" value="Peptidase_C48_C"/>
</dbReference>
<comment type="caution">
    <text evidence="8">The sequence shown here is derived from an EMBL/GenBank/DDBJ whole genome shotgun (WGS) entry which is preliminary data.</text>
</comment>
<dbReference type="RefSeq" id="XP_060335751.1">
    <property type="nucleotide sequence ID" value="XM_060476806.1"/>
</dbReference>
<feature type="domain" description="Ubiquitin-like protease family profile" evidence="7">
    <location>
        <begin position="512"/>
        <end position="947"/>
    </location>
</feature>
<feature type="compositionally biased region" description="Basic and acidic residues" evidence="6">
    <location>
        <begin position="484"/>
        <end position="494"/>
    </location>
</feature>
<dbReference type="SUPFAM" id="SSF54001">
    <property type="entry name" value="Cysteine proteinases"/>
    <property type="match status" value="1"/>
</dbReference>
<dbReference type="EMBL" id="JAUEPS010000006">
    <property type="protein sequence ID" value="KAK0464630.1"/>
    <property type="molecule type" value="Genomic_DNA"/>
</dbReference>
<accession>A0AA39NFF2</accession>
<feature type="compositionally biased region" description="Basic and acidic residues" evidence="6">
    <location>
        <begin position="855"/>
        <end position="866"/>
    </location>
</feature>
<feature type="region of interest" description="Disordered" evidence="6">
    <location>
        <begin position="688"/>
        <end position="768"/>
    </location>
</feature>
<feature type="compositionally biased region" description="Acidic residues" evidence="6">
    <location>
        <begin position="704"/>
        <end position="717"/>
    </location>
</feature>
<dbReference type="Gene3D" id="1.10.418.20">
    <property type="match status" value="1"/>
</dbReference>
<dbReference type="GO" id="GO:0016926">
    <property type="term" value="P:protein desumoylation"/>
    <property type="evidence" value="ECO:0007669"/>
    <property type="project" value="TreeGrafter"/>
</dbReference>
<keyword evidence="9" id="KW-1185">Reference proteome</keyword>
<keyword evidence="4" id="KW-0833">Ubl conjugation pathway</keyword>
<comment type="similarity">
    <text evidence="1">Belongs to the peptidase C48 family.</text>
</comment>
<dbReference type="PANTHER" id="PTHR46896:SF3">
    <property type="entry name" value="FI06413P-RELATED"/>
    <property type="match status" value="1"/>
</dbReference>
<sequence length="1057" mass="118309">MTSLKSRPQLEELHGIGPSVPNRRDASISGPNKSWNKKPTPISVPGASSSSRGYNPFSGSRLQDNLHGSNKPQNWSTARTGIMSNSNSAPRPMKRRKITDSNPAKPRNSRSNLPLIAPEDDAEVIILEHDSSEDVGQRIAQPSSDELNVLPRMPSVKKPEKYALDEDRPMPNSGIEFLKNKHGRSTSPIESFDSPVPAPRKSGIVKDMVSQIEKRNEQVQHPDKVPHLDLRAKLRMKTKNNTKGRVPPQRASDAPFNPTLPARETNKEIEWMLPLKDYMLGTEHVEEKCTIHCNKKKGTFELRNGRLSSKSKTFRIDRDVYQFQGMEREREHPVFTLRSTSDEKAKASVNKKAPFIPGDNGRKGQICVRFDKGHPKWHGASFDTMLAWFQANIQDSSIVRHENALWNAACAIETDPVDVDATRDSWSPPPVEVVSSASTSHKSESGQRSTRQPRVNGKAKSSSVVVNEPTQESIRISAPRRSTRHSDTSPKPPEEEPDELILVYPWGTTGGVNLSKSDLNRLRPSEYLNDNLIELGLKMWHSRLEKENPELANDIYVFSSFFYKKLSIKNSDEGYNAVRRWTSKTDIFAKKYIIVPINENFHWYLAIIYQPEHILLPPLEMPSPATRGRTRQSNVTSASPAVDPLRENSPEATLNDSPVSANVFSSEAQEAHDVEELLRLSHSCTIEEDESATDVHDVDMHEPPDDDANMDVDEEIPAEFRRRSLSLTADDRPQERSSDFIPEDENVRSDEAQVAASGSESQILSPRFEGEKSDVIDLDTVHSLFSDNENVESVSAQVEESVSCPGGIPPSRFYASSDKKGKRKAEPQSDPVVIAEDAQSPRKGKLKTYATRKRKAEDDADTHTEVPDDDEVVVVDDRPSTYIFTMDSLGSRHPRVITVLGNYLRLEAIDKKGIENSSKPIGKQALVPVQPNFCDCGIYLIHFAQTFMSDPARYCSIITAPKGKDNLQKDRKVVWKAEDIGGMRENLRDQLLELSKEWRAWKGKEKEKERDDITMIESSDSEVDIVEVETTPAPAAVGQTKGKARGGGKGGKRKANW</sequence>
<feature type="region of interest" description="Disordered" evidence="6">
    <location>
        <begin position="798"/>
        <end position="868"/>
    </location>
</feature>
<protein>
    <recommendedName>
        <fullName evidence="7">Ubiquitin-like protease family profile domain-containing protein</fullName>
    </recommendedName>
</protein>
<keyword evidence="5" id="KW-0378">Hydrolase</keyword>
<dbReference type="GeneID" id="85360354"/>
<dbReference type="PROSITE" id="PS50600">
    <property type="entry name" value="ULP_PROTEASE"/>
    <property type="match status" value="1"/>
</dbReference>
<evidence type="ECO:0000256" key="1">
    <source>
        <dbReference type="ARBA" id="ARBA00005234"/>
    </source>
</evidence>
<feature type="region of interest" description="Disordered" evidence="6">
    <location>
        <begin position="625"/>
        <end position="658"/>
    </location>
</feature>
<name>A0AA39NFF2_ARMTA</name>
<dbReference type="AlphaFoldDB" id="A0AA39NFF2"/>
<feature type="region of interest" description="Disordered" evidence="6">
    <location>
        <begin position="1"/>
        <end position="117"/>
    </location>
</feature>
<reference evidence="8" key="1">
    <citation type="submission" date="2023-06" db="EMBL/GenBank/DDBJ databases">
        <authorList>
            <consortium name="Lawrence Berkeley National Laboratory"/>
            <person name="Ahrendt S."/>
            <person name="Sahu N."/>
            <person name="Indic B."/>
            <person name="Wong-Bajracharya J."/>
            <person name="Merenyi Z."/>
            <person name="Ke H.-M."/>
            <person name="Monk M."/>
            <person name="Kocsube S."/>
            <person name="Drula E."/>
            <person name="Lipzen A."/>
            <person name="Balint B."/>
            <person name="Henrissat B."/>
            <person name="Andreopoulos B."/>
            <person name="Martin F.M."/>
            <person name="Harder C.B."/>
            <person name="Rigling D."/>
            <person name="Ford K.L."/>
            <person name="Foster G.D."/>
            <person name="Pangilinan J."/>
            <person name="Papanicolaou A."/>
            <person name="Barry K."/>
            <person name="LaButti K."/>
            <person name="Viragh M."/>
            <person name="Koriabine M."/>
            <person name="Yan M."/>
            <person name="Riley R."/>
            <person name="Champramary S."/>
            <person name="Plett K.L."/>
            <person name="Tsai I.J."/>
            <person name="Slot J."/>
            <person name="Sipos G."/>
            <person name="Plett J."/>
            <person name="Nagy L.G."/>
            <person name="Grigoriev I.V."/>
        </authorList>
    </citation>
    <scope>NUCLEOTIDE SEQUENCE</scope>
    <source>
        <strain evidence="8">CCBAS 213</strain>
    </source>
</reference>
<feature type="compositionally biased region" description="Basic and acidic residues" evidence="6">
    <location>
        <begin position="729"/>
        <end position="738"/>
    </location>
</feature>
<evidence type="ECO:0000256" key="6">
    <source>
        <dbReference type="SAM" id="MobiDB-lite"/>
    </source>
</evidence>
<evidence type="ECO:0000259" key="7">
    <source>
        <dbReference type="PROSITE" id="PS50600"/>
    </source>
</evidence>
<keyword evidence="2" id="KW-0597">Phosphoprotein</keyword>
<dbReference type="Pfam" id="PF02902">
    <property type="entry name" value="Peptidase_C48"/>
    <property type="match status" value="2"/>
</dbReference>
<dbReference type="GO" id="GO:0006508">
    <property type="term" value="P:proteolysis"/>
    <property type="evidence" value="ECO:0007669"/>
    <property type="project" value="UniProtKB-KW"/>
</dbReference>
<dbReference type="GO" id="GO:0070139">
    <property type="term" value="F:SUMO-specific endopeptidase activity"/>
    <property type="evidence" value="ECO:0007669"/>
    <property type="project" value="TreeGrafter"/>
</dbReference>
<gene>
    <name evidence="8" type="ORF">EV420DRAFT_1638178</name>
</gene>
<proteinExistence type="inferred from homology"/>
<dbReference type="PANTHER" id="PTHR46896">
    <property type="entry name" value="SENTRIN-SPECIFIC PROTEASE"/>
    <property type="match status" value="1"/>
</dbReference>
<evidence type="ECO:0000313" key="9">
    <source>
        <dbReference type="Proteomes" id="UP001175211"/>
    </source>
</evidence>
<evidence type="ECO:0000256" key="3">
    <source>
        <dbReference type="ARBA" id="ARBA00022670"/>
    </source>
</evidence>
<dbReference type="Gene3D" id="3.40.395.10">
    <property type="entry name" value="Adenoviral Proteinase, Chain A"/>
    <property type="match status" value="1"/>
</dbReference>
<feature type="compositionally biased region" description="Basic and acidic residues" evidence="6">
    <location>
        <begin position="693"/>
        <end position="703"/>
    </location>
</feature>
<feature type="compositionally biased region" description="Polar residues" evidence="6">
    <location>
        <begin position="446"/>
        <end position="474"/>
    </location>
</feature>
<feature type="region of interest" description="Disordered" evidence="6">
    <location>
        <begin position="240"/>
        <end position="261"/>
    </location>
</feature>
<dbReference type="InterPro" id="IPR038765">
    <property type="entry name" value="Papain-like_cys_pep_sf"/>
</dbReference>
<feature type="region of interest" description="Disordered" evidence="6">
    <location>
        <begin position="420"/>
        <end position="498"/>
    </location>
</feature>
<feature type="compositionally biased region" description="Polar residues" evidence="6">
    <location>
        <begin position="46"/>
        <end position="89"/>
    </location>
</feature>
<dbReference type="GO" id="GO:0005737">
    <property type="term" value="C:cytoplasm"/>
    <property type="evidence" value="ECO:0007669"/>
    <property type="project" value="TreeGrafter"/>
</dbReference>
<feature type="compositionally biased region" description="Basic residues" evidence="6">
    <location>
        <begin position="1042"/>
        <end position="1057"/>
    </location>
</feature>
<dbReference type="Proteomes" id="UP001175211">
    <property type="component" value="Unassembled WGS sequence"/>
</dbReference>